<dbReference type="PANTHER" id="PTHR11472:SF34">
    <property type="entry name" value="REGULATOR OF TELOMERE ELONGATION HELICASE 1"/>
    <property type="match status" value="1"/>
</dbReference>
<dbReference type="Proteomes" id="UP000184080">
    <property type="component" value="Unassembled WGS sequence"/>
</dbReference>
<dbReference type="GO" id="GO:0016818">
    <property type="term" value="F:hydrolase activity, acting on acid anhydrides, in phosphorus-containing anhydrides"/>
    <property type="evidence" value="ECO:0007669"/>
    <property type="project" value="InterPro"/>
</dbReference>
<keyword evidence="8" id="KW-0408">Iron</keyword>
<dbReference type="AlphaFoldDB" id="A0A1M6M9F6"/>
<proteinExistence type="inferred from homology"/>
<keyword evidence="5" id="KW-0378">Hydrolase</keyword>
<keyword evidence="7" id="KW-0067">ATP-binding</keyword>
<dbReference type="GO" id="GO:0051539">
    <property type="term" value="F:4 iron, 4 sulfur cluster binding"/>
    <property type="evidence" value="ECO:0007669"/>
    <property type="project" value="UniProtKB-KW"/>
</dbReference>
<evidence type="ECO:0000256" key="11">
    <source>
        <dbReference type="ARBA" id="ARBA00023204"/>
    </source>
</evidence>
<accession>A0A1M6M9F6</accession>
<dbReference type="STRING" id="1121298.SAMN05444401_3901"/>
<feature type="domain" description="Helicase ATP-binding" evidence="14">
    <location>
        <begin position="185"/>
        <end position="472"/>
    </location>
</feature>
<keyword evidence="6 15" id="KW-0347">Helicase</keyword>
<dbReference type="GO" id="GO:0006281">
    <property type="term" value="P:DNA repair"/>
    <property type="evidence" value="ECO:0007669"/>
    <property type="project" value="UniProtKB-KW"/>
</dbReference>
<gene>
    <name evidence="15" type="ORF">SAMN05444401_3901</name>
</gene>
<dbReference type="InterPro" id="IPR011545">
    <property type="entry name" value="DEAD/DEAH_box_helicase_dom"/>
</dbReference>
<dbReference type="Pfam" id="PF00270">
    <property type="entry name" value="DEAD"/>
    <property type="match status" value="1"/>
</dbReference>
<dbReference type="PROSITE" id="PS51193">
    <property type="entry name" value="HELICASE_ATP_BIND_2"/>
    <property type="match status" value="1"/>
</dbReference>
<keyword evidence="16" id="KW-1185">Reference proteome</keyword>
<evidence type="ECO:0000313" key="16">
    <source>
        <dbReference type="Proteomes" id="UP000184080"/>
    </source>
</evidence>
<dbReference type="SMART" id="SM00488">
    <property type="entry name" value="DEXDc2"/>
    <property type="match status" value="1"/>
</dbReference>
<dbReference type="Gene3D" id="1.10.30.20">
    <property type="entry name" value="Bacterial XPD DNA helicase, FeS cluster domain"/>
    <property type="match status" value="1"/>
</dbReference>
<keyword evidence="2" id="KW-0479">Metal-binding</keyword>
<evidence type="ECO:0000256" key="7">
    <source>
        <dbReference type="ARBA" id="ARBA00022840"/>
    </source>
</evidence>
<keyword evidence="11" id="KW-0234">DNA repair</keyword>
<dbReference type="InterPro" id="IPR027417">
    <property type="entry name" value="P-loop_NTPase"/>
</dbReference>
<dbReference type="GO" id="GO:0005524">
    <property type="term" value="F:ATP binding"/>
    <property type="evidence" value="ECO:0007669"/>
    <property type="project" value="UniProtKB-KW"/>
</dbReference>
<name>A0A1M6M9F6_9CLOT</name>
<keyword evidence="1" id="KW-0004">4Fe-4S</keyword>
<keyword evidence="3" id="KW-0547">Nucleotide-binding</keyword>
<reference evidence="15 16" key="1">
    <citation type="submission" date="2016-11" db="EMBL/GenBank/DDBJ databases">
        <authorList>
            <person name="Jaros S."/>
            <person name="Januszkiewicz K."/>
            <person name="Wedrychowicz H."/>
        </authorList>
    </citation>
    <scope>NUCLEOTIDE SEQUENCE [LARGE SCALE GENOMIC DNA]</scope>
    <source>
        <strain evidence="15 16">DSM 21864</strain>
    </source>
</reference>
<keyword evidence="12" id="KW-0413">Isomerase</keyword>
<keyword evidence="10" id="KW-0238">DNA-binding</keyword>
<evidence type="ECO:0000256" key="3">
    <source>
        <dbReference type="ARBA" id="ARBA00022741"/>
    </source>
</evidence>
<dbReference type="Gene3D" id="1.10.275.40">
    <property type="match status" value="1"/>
</dbReference>
<dbReference type="InterPro" id="IPR011604">
    <property type="entry name" value="PDDEXK-like_dom_sf"/>
</dbReference>
<dbReference type="GO" id="GO:0043139">
    <property type="term" value="F:5'-3' DNA helicase activity"/>
    <property type="evidence" value="ECO:0007669"/>
    <property type="project" value="UniProtKB-EC"/>
</dbReference>
<evidence type="ECO:0000256" key="10">
    <source>
        <dbReference type="ARBA" id="ARBA00023125"/>
    </source>
</evidence>
<dbReference type="SUPFAM" id="SSF52540">
    <property type="entry name" value="P-loop containing nucleoside triphosphate hydrolases"/>
    <property type="match status" value="2"/>
</dbReference>
<evidence type="ECO:0000256" key="8">
    <source>
        <dbReference type="ARBA" id="ARBA00023004"/>
    </source>
</evidence>
<sequence length="802" mass="93749">MSEREVNISVRNLVEFILREGSIDSKFMSSKRAQEGTKAHQKLQKINSKEFEKYSSEVYIKQRVQYENLSIVVEGRIDGIIEEGGKKIIEEIKSTNKELSLIEEDYNLLHWAQAKCYAFMYAEEQGLSEISVMLRYFSLTTEEVKEFIKDYKKEELAEFFFGVLDKYYIWAENTLKWESIRDHSIEKTPFPFPYYRSGQRELAVASYGTIKEGKKLFVQAPTGIGKTISTIFPAVKAMGEGKVSRIFYLTAKTITRSVAEEAFQKLKEKGLDLKVLTLTAKDKICFCKGESCAPESCPYADGHFNRVNDAIFQIITKEQYFTREIIEKYAEMHRVCPFEFSLDIALWSDCIICDYNYAFDPRVYLKRFFLEASSSERYAFLVDEAHNLVDRAREMFSSELVKSDFLKMKKLMKGKAPNLYKAANSINSYFIDLRHLCEDDNTTFIVQKKPPEDIYMPIRIFMKEAEEYLTKNANTEGYEELLDLFFKCNGFINITDLYDDHYVTYVDTEDRDVKLKIFCLDPSKNLKEAMKRARGEVVFSATLTPLNYFQEILGGNEEDYRLKLPSPFPKDNIDIMVAPISTRYKDRQDTYDIITDYIYSFVTMKKGNYLVFFPSYAYMKEITQRFNERFNDINSIVQQGEMSEEERENFLKEFKEEPSETLVGFCVLGGIFSEGIDLTGDRLIGAVVIGVGLPQICLERNIMKDYFNEEKGRGYEYAYMYPGMNKVLQGVGRIIRTEKDKGAALLIDDRFLTPAYERLMPPEWQPYKLIKNREELRDNLREFWNKDHEEGFHNDVKEHYVY</sequence>
<dbReference type="GO" id="GO:0003677">
    <property type="term" value="F:DNA binding"/>
    <property type="evidence" value="ECO:0007669"/>
    <property type="project" value="UniProtKB-KW"/>
</dbReference>
<dbReference type="InterPro" id="IPR042493">
    <property type="entry name" value="XPD_DNA_FeS"/>
</dbReference>
<dbReference type="InterPro" id="IPR014013">
    <property type="entry name" value="Helic_SF1/SF2_ATP-bd_DinG/Rad3"/>
</dbReference>
<evidence type="ECO:0000256" key="9">
    <source>
        <dbReference type="ARBA" id="ARBA00023014"/>
    </source>
</evidence>
<evidence type="ECO:0000256" key="1">
    <source>
        <dbReference type="ARBA" id="ARBA00022485"/>
    </source>
</evidence>
<dbReference type="Pfam" id="PF06733">
    <property type="entry name" value="DEAD_2"/>
    <property type="match status" value="1"/>
</dbReference>
<evidence type="ECO:0000259" key="14">
    <source>
        <dbReference type="PROSITE" id="PS51193"/>
    </source>
</evidence>
<dbReference type="SMART" id="SM00491">
    <property type="entry name" value="HELICc2"/>
    <property type="match status" value="1"/>
</dbReference>
<evidence type="ECO:0000256" key="6">
    <source>
        <dbReference type="ARBA" id="ARBA00022806"/>
    </source>
</evidence>
<dbReference type="InterPro" id="IPR045028">
    <property type="entry name" value="DinG/Rad3-like"/>
</dbReference>
<dbReference type="Pfam" id="PF13307">
    <property type="entry name" value="Helicase_C_2"/>
    <property type="match status" value="1"/>
</dbReference>
<protein>
    <submittedName>
        <fullName evidence="15">Rad3-related DNA helicase</fullName>
    </submittedName>
</protein>
<organism evidence="15 16">
    <name type="scientific">Clostridium amylolyticum</name>
    <dbReference type="NCBI Taxonomy" id="1121298"/>
    <lineage>
        <taxon>Bacteria</taxon>
        <taxon>Bacillati</taxon>
        <taxon>Bacillota</taxon>
        <taxon>Clostridia</taxon>
        <taxon>Eubacteriales</taxon>
        <taxon>Clostridiaceae</taxon>
        <taxon>Clostridium</taxon>
    </lineage>
</organism>
<dbReference type="InterPro" id="IPR006554">
    <property type="entry name" value="Helicase-like_DEXD_c2"/>
</dbReference>
<dbReference type="EMBL" id="FQZO01000008">
    <property type="protein sequence ID" value="SHJ80074.1"/>
    <property type="molecule type" value="Genomic_DNA"/>
</dbReference>
<keyword evidence="9" id="KW-0411">Iron-sulfur</keyword>
<dbReference type="PANTHER" id="PTHR11472">
    <property type="entry name" value="DNA REPAIR DEAD HELICASE RAD3/XP-D SUBFAMILY MEMBER"/>
    <property type="match status" value="1"/>
</dbReference>
<dbReference type="Gene3D" id="3.90.320.10">
    <property type="match status" value="1"/>
</dbReference>
<dbReference type="InterPro" id="IPR006555">
    <property type="entry name" value="ATP-dep_Helicase_C"/>
</dbReference>
<dbReference type="InterPro" id="IPR010614">
    <property type="entry name" value="RAD3-like_helicase_DEAD"/>
</dbReference>
<evidence type="ECO:0000256" key="2">
    <source>
        <dbReference type="ARBA" id="ARBA00022723"/>
    </source>
</evidence>
<dbReference type="OrthoDB" id="9765586at2"/>
<dbReference type="RefSeq" id="WP_073010760.1">
    <property type="nucleotide sequence ID" value="NZ_FQZO01000008.1"/>
</dbReference>
<evidence type="ECO:0000256" key="13">
    <source>
        <dbReference type="ARBA" id="ARBA00038058"/>
    </source>
</evidence>
<evidence type="ECO:0000256" key="12">
    <source>
        <dbReference type="ARBA" id="ARBA00023235"/>
    </source>
</evidence>
<dbReference type="Gene3D" id="3.40.50.300">
    <property type="entry name" value="P-loop containing nucleotide triphosphate hydrolases"/>
    <property type="match status" value="2"/>
</dbReference>
<evidence type="ECO:0000256" key="5">
    <source>
        <dbReference type="ARBA" id="ARBA00022801"/>
    </source>
</evidence>
<keyword evidence="4" id="KW-0227">DNA damage</keyword>
<evidence type="ECO:0000313" key="15">
    <source>
        <dbReference type="EMBL" id="SHJ80074.1"/>
    </source>
</evidence>
<comment type="similarity">
    <text evidence="13">Belongs to the helicase family. DinG subfamily.</text>
</comment>
<dbReference type="GO" id="GO:0046872">
    <property type="term" value="F:metal ion binding"/>
    <property type="evidence" value="ECO:0007669"/>
    <property type="project" value="UniProtKB-KW"/>
</dbReference>
<evidence type="ECO:0000256" key="4">
    <source>
        <dbReference type="ARBA" id="ARBA00022763"/>
    </source>
</evidence>